<keyword evidence="3" id="KW-1185">Reference proteome</keyword>
<gene>
    <name evidence="2" type="ORF">KFL_000280010</name>
</gene>
<evidence type="ECO:0000256" key="1">
    <source>
        <dbReference type="SAM" id="MobiDB-lite"/>
    </source>
</evidence>
<dbReference type="AlphaFoldDB" id="A0A1Y1HRU6"/>
<dbReference type="Proteomes" id="UP000054558">
    <property type="component" value="Unassembled WGS sequence"/>
</dbReference>
<feature type="compositionally biased region" description="Pro residues" evidence="1">
    <location>
        <begin position="16"/>
        <end position="25"/>
    </location>
</feature>
<accession>A0A1Y1HRU6</accession>
<dbReference type="SUPFAM" id="SSF54160">
    <property type="entry name" value="Chromo domain-like"/>
    <property type="match status" value="1"/>
</dbReference>
<protein>
    <recommendedName>
        <fullName evidence="4">Chromo domain-containing protein</fullName>
    </recommendedName>
</protein>
<name>A0A1Y1HRU6_KLENI</name>
<sequence>LKPYHPNDPERFPDRALPPPDPIPPDIADDPVAQIDEILETRVIRRGRSKKTQHLVLFRGQPRHDAHWVDASRFGILIARGNGDVANVSGGG</sequence>
<evidence type="ECO:0000313" key="3">
    <source>
        <dbReference type="Proteomes" id="UP000054558"/>
    </source>
</evidence>
<dbReference type="InterPro" id="IPR016197">
    <property type="entry name" value="Chromo-like_dom_sf"/>
</dbReference>
<reference evidence="2 3" key="1">
    <citation type="journal article" date="2014" name="Nat. Commun.">
        <title>Klebsormidium flaccidum genome reveals primary factors for plant terrestrial adaptation.</title>
        <authorList>
            <person name="Hori K."/>
            <person name="Maruyama F."/>
            <person name="Fujisawa T."/>
            <person name="Togashi T."/>
            <person name="Yamamoto N."/>
            <person name="Seo M."/>
            <person name="Sato S."/>
            <person name="Yamada T."/>
            <person name="Mori H."/>
            <person name="Tajima N."/>
            <person name="Moriyama T."/>
            <person name="Ikeuchi M."/>
            <person name="Watanabe M."/>
            <person name="Wada H."/>
            <person name="Kobayashi K."/>
            <person name="Saito M."/>
            <person name="Masuda T."/>
            <person name="Sasaki-Sekimoto Y."/>
            <person name="Mashiguchi K."/>
            <person name="Awai K."/>
            <person name="Shimojima M."/>
            <person name="Masuda S."/>
            <person name="Iwai M."/>
            <person name="Nobusawa T."/>
            <person name="Narise T."/>
            <person name="Kondo S."/>
            <person name="Saito H."/>
            <person name="Sato R."/>
            <person name="Murakawa M."/>
            <person name="Ihara Y."/>
            <person name="Oshima-Yamada Y."/>
            <person name="Ohtaka K."/>
            <person name="Satoh M."/>
            <person name="Sonobe K."/>
            <person name="Ishii M."/>
            <person name="Ohtani R."/>
            <person name="Kanamori-Sato M."/>
            <person name="Honoki R."/>
            <person name="Miyazaki D."/>
            <person name="Mochizuki H."/>
            <person name="Umetsu J."/>
            <person name="Higashi K."/>
            <person name="Shibata D."/>
            <person name="Kamiya Y."/>
            <person name="Sato N."/>
            <person name="Nakamura Y."/>
            <person name="Tabata S."/>
            <person name="Ida S."/>
            <person name="Kurokawa K."/>
            <person name="Ohta H."/>
        </authorList>
    </citation>
    <scope>NUCLEOTIDE SEQUENCE [LARGE SCALE GENOMIC DNA]</scope>
    <source>
        <strain evidence="2 3">NIES-2285</strain>
    </source>
</reference>
<proteinExistence type="predicted"/>
<dbReference type="EMBL" id="DF236977">
    <property type="protein sequence ID" value="GAQ79296.1"/>
    <property type="molecule type" value="Genomic_DNA"/>
</dbReference>
<evidence type="ECO:0008006" key="4">
    <source>
        <dbReference type="Google" id="ProtNLM"/>
    </source>
</evidence>
<dbReference type="OMA" id="QPRHDAH"/>
<evidence type="ECO:0000313" key="2">
    <source>
        <dbReference type="EMBL" id="GAQ79296.1"/>
    </source>
</evidence>
<organism evidence="2 3">
    <name type="scientific">Klebsormidium nitens</name>
    <name type="common">Green alga</name>
    <name type="synonym">Ulothrix nitens</name>
    <dbReference type="NCBI Taxonomy" id="105231"/>
    <lineage>
        <taxon>Eukaryota</taxon>
        <taxon>Viridiplantae</taxon>
        <taxon>Streptophyta</taxon>
        <taxon>Klebsormidiophyceae</taxon>
        <taxon>Klebsormidiales</taxon>
        <taxon>Klebsormidiaceae</taxon>
        <taxon>Klebsormidium</taxon>
    </lineage>
</organism>
<feature type="region of interest" description="Disordered" evidence="1">
    <location>
        <begin position="1"/>
        <end position="29"/>
    </location>
</feature>
<feature type="compositionally biased region" description="Basic and acidic residues" evidence="1">
    <location>
        <begin position="1"/>
        <end position="14"/>
    </location>
</feature>
<feature type="non-terminal residue" evidence="2">
    <location>
        <position position="1"/>
    </location>
</feature>